<dbReference type="AlphaFoldDB" id="A0AAE3UEU8"/>
<dbReference type="RefSeq" id="WP_314510196.1">
    <property type="nucleotide sequence ID" value="NZ_JASJOU010000002.1"/>
</dbReference>
<keyword evidence="2" id="KW-1185">Reference proteome</keyword>
<protein>
    <submittedName>
        <fullName evidence="1">Uncharacterized protein</fullName>
    </submittedName>
</protein>
<comment type="caution">
    <text evidence="1">The sequence shown here is derived from an EMBL/GenBank/DDBJ whole genome shotgun (WGS) entry which is preliminary data.</text>
</comment>
<proteinExistence type="predicted"/>
<sequence>MAFTYSPNQFKAKHFEEIFSEILYSNNTVSRSNVVRVLDNVKSERPVTTMGGDINWSGYTSSPDITQYTDALSAADELISPKKIMALATFTYDDLRNTRFEESMSAGAKNVTSDEFTQAVLSYSIPRLGLSYEKKYWQGVASATKTAIASGSAPSNQKTVIAALAPDLTDGVLAQAVKKADTINVTGTTLTISNLKTEFNKVYTAIPAAVEQSGEAVIFAPWSVRKLIKQANQAEQYRDVFGVNGDSFDFLGIRIEFVPLPENVMIAGRWSDIVLGTDLLSDIGEIEIGKVTNYGDQMFIKAVATLGSVVLISKQKVIYA</sequence>
<organism evidence="1 2">
    <name type="scientific">Xanthocytophaga agilis</name>
    <dbReference type="NCBI Taxonomy" id="3048010"/>
    <lineage>
        <taxon>Bacteria</taxon>
        <taxon>Pseudomonadati</taxon>
        <taxon>Bacteroidota</taxon>
        <taxon>Cytophagia</taxon>
        <taxon>Cytophagales</taxon>
        <taxon>Rhodocytophagaceae</taxon>
        <taxon>Xanthocytophaga</taxon>
    </lineage>
</organism>
<accession>A0AAE3UEU8</accession>
<name>A0AAE3UEU8_9BACT</name>
<dbReference type="Proteomes" id="UP001232063">
    <property type="component" value="Unassembled WGS sequence"/>
</dbReference>
<evidence type="ECO:0000313" key="1">
    <source>
        <dbReference type="EMBL" id="MDJ1500672.1"/>
    </source>
</evidence>
<evidence type="ECO:0000313" key="2">
    <source>
        <dbReference type="Proteomes" id="UP001232063"/>
    </source>
</evidence>
<dbReference type="EMBL" id="JASJOU010000002">
    <property type="protein sequence ID" value="MDJ1500672.1"/>
    <property type="molecule type" value="Genomic_DNA"/>
</dbReference>
<gene>
    <name evidence="1" type="ORF">QNI22_08445</name>
</gene>
<reference evidence="1" key="1">
    <citation type="submission" date="2023-05" db="EMBL/GenBank/DDBJ databases">
        <authorList>
            <person name="Zhang X."/>
        </authorList>
    </citation>
    <scope>NUCLEOTIDE SEQUENCE</scope>
    <source>
        <strain evidence="1">BD1B2-1</strain>
    </source>
</reference>